<comment type="caution">
    <text evidence="1">The sequence shown here is derived from an EMBL/GenBank/DDBJ whole genome shotgun (WGS) entry which is preliminary data.</text>
</comment>
<name>A0A212DD12_CEREH</name>
<evidence type="ECO:0000313" key="1">
    <source>
        <dbReference type="EMBL" id="OWK16143.1"/>
    </source>
</evidence>
<organism evidence="1 2">
    <name type="scientific">Cervus elaphus hippelaphus</name>
    <name type="common">European red deer</name>
    <dbReference type="NCBI Taxonomy" id="46360"/>
    <lineage>
        <taxon>Eukaryota</taxon>
        <taxon>Metazoa</taxon>
        <taxon>Chordata</taxon>
        <taxon>Craniata</taxon>
        <taxon>Vertebrata</taxon>
        <taxon>Euteleostomi</taxon>
        <taxon>Mammalia</taxon>
        <taxon>Eutheria</taxon>
        <taxon>Laurasiatheria</taxon>
        <taxon>Artiodactyla</taxon>
        <taxon>Ruminantia</taxon>
        <taxon>Pecora</taxon>
        <taxon>Cervidae</taxon>
        <taxon>Cervinae</taxon>
        <taxon>Cervus</taxon>
    </lineage>
</organism>
<reference evidence="1 2" key="1">
    <citation type="journal article" date="2018" name="Mol. Genet. Genomics">
        <title>The red deer Cervus elaphus genome CerEla1.0: sequencing, annotating, genes, and chromosomes.</title>
        <authorList>
            <person name="Bana N.A."/>
            <person name="Nyiri A."/>
            <person name="Nagy J."/>
            <person name="Frank K."/>
            <person name="Nagy T."/>
            <person name="Steger V."/>
            <person name="Schiller M."/>
            <person name="Lakatos P."/>
            <person name="Sugar L."/>
            <person name="Horn P."/>
            <person name="Barta E."/>
            <person name="Orosz L."/>
        </authorList>
    </citation>
    <scope>NUCLEOTIDE SEQUENCE [LARGE SCALE GENOMIC DNA]</scope>
    <source>
        <strain evidence="1">Hungarian</strain>
    </source>
</reference>
<gene>
    <name evidence="1" type="ORF">Celaphus_00004813</name>
</gene>
<evidence type="ECO:0000313" key="2">
    <source>
        <dbReference type="Proteomes" id="UP000242450"/>
    </source>
</evidence>
<dbReference type="Proteomes" id="UP000242450">
    <property type="component" value="Chromosome 4"/>
</dbReference>
<proteinExistence type="predicted"/>
<dbReference type="EMBL" id="MKHE01000004">
    <property type="protein sequence ID" value="OWK16143.1"/>
    <property type="molecule type" value="Genomic_DNA"/>
</dbReference>
<dbReference type="AlphaFoldDB" id="A0A212DD12"/>
<sequence length="65" mass="7920">MATCWNTYKTREWRRDWNNGLNRTHWTVLVIRAELCSGTIMMCLTYMEEARHQIQVYSLRPRTVK</sequence>
<protein>
    <submittedName>
        <fullName evidence="1">Uncharacterized protein</fullName>
    </submittedName>
</protein>
<accession>A0A212DD12</accession>
<keyword evidence="2" id="KW-1185">Reference proteome</keyword>